<comment type="cofactor">
    <cofactor evidence="1">
        <name>[4Fe-4S] cluster</name>
        <dbReference type="ChEBI" id="CHEBI:49883"/>
    </cofactor>
</comment>
<dbReference type="InterPro" id="IPR023885">
    <property type="entry name" value="4Fe4S-binding_SPASM_dom"/>
</dbReference>
<dbReference type="SUPFAM" id="SSF102114">
    <property type="entry name" value="Radical SAM enzymes"/>
    <property type="match status" value="1"/>
</dbReference>
<dbReference type="GO" id="GO:0046872">
    <property type="term" value="F:metal ion binding"/>
    <property type="evidence" value="ECO:0007669"/>
    <property type="project" value="UniProtKB-KW"/>
</dbReference>
<dbReference type="EMBL" id="RFFG01000105">
    <property type="protein sequence ID" value="RMI37522.1"/>
    <property type="molecule type" value="Genomic_DNA"/>
</dbReference>
<protein>
    <submittedName>
        <fullName evidence="7">Radical SAM protein</fullName>
    </submittedName>
</protein>
<dbReference type="GO" id="GO:0051536">
    <property type="term" value="F:iron-sulfur cluster binding"/>
    <property type="evidence" value="ECO:0007669"/>
    <property type="project" value="UniProtKB-KW"/>
</dbReference>
<evidence type="ECO:0000256" key="5">
    <source>
        <dbReference type="ARBA" id="ARBA00023014"/>
    </source>
</evidence>
<keyword evidence="4" id="KW-0408">Iron</keyword>
<comment type="caution">
    <text evidence="7">The sequence shown here is derived from an EMBL/GenBank/DDBJ whole genome shotgun (WGS) entry which is preliminary data.</text>
</comment>
<organism evidence="7 8">
    <name type="scientific">Actinomadura harenae</name>
    <dbReference type="NCBI Taxonomy" id="2483351"/>
    <lineage>
        <taxon>Bacteria</taxon>
        <taxon>Bacillati</taxon>
        <taxon>Actinomycetota</taxon>
        <taxon>Actinomycetes</taxon>
        <taxon>Streptosporangiales</taxon>
        <taxon>Thermomonosporaceae</taxon>
        <taxon>Actinomadura</taxon>
    </lineage>
</organism>
<dbReference type="SFLD" id="SFLDG01386">
    <property type="entry name" value="main_SPASM_domain-containing"/>
    <property type="match status" value="1"/>
</dbReference>
<evidence type="ECO:0000259" key="6">
    <source>
        <dbReference type="Pfam" id="PF04055"/>
    </source>
</evidence>
<proteinExistence type="predicted"/>
<name>A0A3M2LJ72_9ACTN</name>
<reference evidence="7 8" key="1">
    <citation type="submission" date="2018-10" db="EMBL/GenBank/DDBJ databases">
        <title>Isolation from soil.</title>
        <authorList>
            <person name="Hu J."/>
        </authorList>
    </citation>
    <scope>NUCLEOTIDE SEQUENCE [LARGE SCALE GENOMIC DNA]</scope>
    <source>
        <strain evidence="7 8">NEAU-Ht49</strain>
    </source>
</reference>
<evidence type="ECO:0000313" key="8">
    <source>
        <dbReference type="Proteomes" id="UP000282674"/>
    </source>
</evidence>
<dbReference type="Pfam" id="PF04055">
    <property type="entry name" value="Radical_SAM"/>
    <property type="match status" value="1"/>
</dbReference>
<evidence type="ECO:0000256" key="3">
    <source>
        <dbReference type="ARBA" id="ARBA00022723"/>
    </source>
</evidence>
<dbReference type="InterPro" id="IPR013785">
    <property type="entry name" value="Aldolase_TIM"/>
</dbReference>
<dbReference type="AlphaFoldDB" id="A0A3M2LJ72"/>
<dbReference type="InterPro" id="IPR058240">
    <property type="entry name" value="rSAM_sf"/>
</dbReference>
<gene>
    <name evidence="7" type="ORF">EBO15_35710</name>
</gene>
<evidence type="ECO:0000313" key="7">
    <source>
        <dbReference type="EMBL" id="RMI37522.1"/>
    </source>
</evidence>
<dbReference type="Proteomes" id="UP000282674">
    <property type="component" value="Unassembled WGS sequence"/>
</dbReference>
<accession>A0A3M2LJ72</accession>
<dbReference type="PANTHER" id="PTHR43273">
    <property type="entry name" value="ANAEROBIC SULFATASE-MATURATING ENZYME HOMOLOG ASLB-RELATED"/>
    <property type="match status" value="1"/>
</dbReference>
<dbReference type="InterPro" id="IPR023867">
    <property type="entry name" value="Sulphatase_maturase_rSAM"/>
</dbReference>
<keyword evidence="8" id="KW-1185">Reference proteome</keyword>
<dbReference type="Gene3D" id="3.20.20.70">
    <property type="entry name" value="Aldolase class I"/>
    <property type="match status" value="1"/>
</dbReference>
<evidence type="ECO:0000256" key="4">
    <source>
        <dbReference type="ARBA" id="ARBA00023004"/>
    </source>
</evidence>
<keyword evidence="5" id="KW-0411">Iron-sulfur</keyword>
<evidence type="ECO:0000256" key="1">
    <source>
        <dbReference type="ARBA" id="ARBA00001966"/>
    </source>
</evidence>
<keyword evidence="2" id="KW-0949">S-adenosyl-L-methionine</keyword>
<dbReference type="InterPro" id="IPR007197">
    <property type="entry name" value="rSAM"/>
</dbReference>
<dbReference type="PANTHER" id="PTHR43273:SF8">
    <property type="entry name" value="RADICAL SAM DOMAIN PROTEIN"/>
    <property type="match status" value="1"/>
</dbReference>
<dbReference type="GO" id="GO:0016491">
    <property type="term" value="F:oxidoreductase activity"/>
    <property type="evidence" value="ECO:0007669"/>
    <property type="project" value="InterPro"/>
</dbReference>
<keyword evidence="3" id="KW-0479">Metal-binding</keyword>
<sequence>MYARLDPGDHARAVSVILKLRGETCDVDCLYCFEKRKETPGGRRVDAAQVHRLAALFAGRPLAVELHGGEPLTAGKAAVADVLRALAASPNVVRVSLQTNGLRLDDAWLDLFDEHLPSLEIGISLDGDTQGNSWRVGYDGGPVYPRVVESLRLLERRNRTTSVICAVTPQILGRAAEIVDHLASFPAVTAISFVPCFDSSVVAPTRSASTRIGTSRVLQASAIGPSGPAWAITPPQYADFVLSAAVHWVRAGWFRKIKLDPVVSVIRRLRGLRTGSCHFDDLKCDHIFTLYPDGRLGSCDELPWPQAQLARLPLLHSQQDVRRAQDRSRLLADAHALIAPCTSCDYQDTCGGGCMAVRRRYSHADLGDVYCDHRMRLVDGVAALLTQPEHPEAVWCTRLRWRPHHPNQMHDVAAFLRRWDDPFAFRQRARLCTSDVGNINTVGLPGVHEADDLDPRHPQWRDGIEPGIFPLVQAITKRWGYITYDSCQGHPATPDAPQRSPSVGILPRDRTEAAVIAAGLCQLATRADDALPPTFRVELGRNLLICATTGNRYPVLDLRLVPVADSSPNDYSAALPTSARLLAELINHAEERPSGDARCRCACPPPASEPRSFDSTEVRQ</sequence>
<dbReference type="OrthoDB" id="9782387at2"/>
<dbReference type="NCBIfam" id="TIGR04085">
    <property type="entry name" value="rSAM_more_4Fe4S"/>
    <property type="match status" value="1"/>
</dbReference>
<feature type="domain" description="Radical SAM core" evidence="6">
    <location>
        <begin position="23"/>
        <end position="165"/>
    </location>
</feature>
<dbReference type="SFLD" id="SFLDG01072">
    <property type="entry name" value="dehydrogenase_like"/>
    <property type="match status" value="1"/>
</dbReference>
<dbReference type="SFLD" id="SFLDG01067">
    <property type="entry name" value="SPASM/twitch_domain_containing"/>
    <property type="match status" value="1"/>
</dbReference>
<dbReference type="SFLD" id="SFLDS00029">
    <property type="entry name" value="Radical_SAM"/>
    <property type="match status" value="1"/>
</dbReference>
<evidence type="ECO:0000256" key="2">
    <source>
        <dbReference type="ARBA" id="ARBA00022691"/>
    </source>
</evidence>